<protein>
    <recommendedName>
        <fullName evidence="1">HTH cro/C1-type domain-containing protein</fullName>
    </recommendedName>
</protein>
<dbReference type="Proteomes" id="UP000064137">
    <property type="component" value="Chromosome"/>
</dbReference>
<dbReference type="InterPro" id="IPR010982">
    <property type="entry name" value="Lambda_DNA-bd_dom_sf"/>
</dbReference>
<dbReference type="KEGG" id="por:APT59_11150"/>
<dbReference type="Pfam" id="PF01381">
    <property type="entry name" value="HTH_3"/>
    <property type="match status" value="1"/>
</dbReference>
<name>A0A0U4WZZ7_9PSED</name>
<evidence type="ECO:0000259" key="1">
    <source>
        <dbReference type="PROSITE" id="PS50943"/>
    </source>
</evidence>
<dbReference type="EMBL" id="CP013987">
    <property type="protein sequence ID" value="ALZ84724.1"/>
    <property type="molecule type" value="Genomic_DNA"/>
</dbReference>
<dbReference type="OrthoDB" id="3196789at2"/>
<organism evidence="2 3">
    <name type="scientific">Pseudomonas oryzihabitans</name>
    <dbReference type="NCBI Taxonomy" id="47885"/>
    <lineage>
        <taxon>Bacteria</taxon>
        <taxon>Pseudomonadati</taxon>
        <taxon>Pseudomonadota</taxon>
        <taxon>Gammaproteobacteria</taxon>
        <taxon>Pseudomonadales</taxon>
        <taxon>Pseudomonadaceae</taxon>
        <taxon>Pseudomonas</taxon>
    </lineage>
</organism>
<dbReference type="SMART" id="SM00530">
    <property type="entry name" value="HTH_XRE"/>
    <property type="match status" value="1"/>
</dbReference>
<evidence type="ECO:0000313" key="3">
    <source>
        <dbReference type="Proteomes" id="UP000064137"/>
    </source>
</evidence>
<dbReference type="SUPFAM" id="SSF47413">
    <property type="entry name" value="lambda repressor-like DNA-binding domains"/>
    <property type="match status" value="1"/>
</dbReference>
<dbReference type="GO" id="GO:0003677">
    <property type="term" value="F:DNA binding"/>
    <property type="evidence" value="ECO:0007669"/>
    <property type="project" value="InterPro"/>
</dbReference>
<dbReference type="CDD" id="cd00093">
    <property type="entry name" value="HTH_XRE"/>
    <property type="match status" value="1"/>
</dbReference>
<reference evidence="2 3" key="1">
    <citation type="submission" date="2016-01" db="EMBL/GenBank/DDBJ databases">
        <title>Annotation of Pseudomonas oryzihabitans USDA-ARS-USMARC-56511.</title>
        <authorList>
            <person name="Harhay G.P."/>
            <person name="Harhay D.M."/>
            <person name="Smith T.P.L."/>
            <person name="Bono J.L."/>
            <person name="Heaton M.P."/>
            <person name="Clawson M.L."/>
            <person name="Chitko-Mckown C.G."/>
            <person name="Capik S.F."/>
            <person name="DeDonder K.D."/>
            <person name="Apley M.D."/>
            <person name="Lubbers B.V."/>
            <person name="White B.J."/>
            <person name="Larson R.L."/>
        </authorList>
    </citation>
    <scope>NUCLEOTIDE SEQUENCE [LARGE SCALE GENOMIC DNA]</scope>
    <source>
        <strain evidence="2 3">USDA-ARS-USMARC-56511</strain>
    </source>
</reference>
<gene>
    <name evidence="2" type="ORF">APT59_11150</name>
</gene>
<evidence type="ECO:0000313" key="2">
    <source>
        <dbReference type="EMBL" id="ALZ84724.1"/>
    </source>
</evidence>
<feature type="domain" description="HTH cro/C1-type" evidence="1">
    <location>
        <begin position="8"/>
        <end position="61"/>
    </location>
</feature>
<dbReference type="Gene3D" id="1.10.260.40">
    <property type="entry name" value="lambda repressor-like DNA-binding domains"/>
    <property type="match status" value="1"/>
</dbReference>
<proteinExistence type="predicted"/>
<accession>A0A0U4WZZ7</accession>
<dbReference type="PROSITE" id="PS50943">
    <property type="entry name" value="HTH_CROC1"/>
    <property type="match status" value="1"/>
</dbReference>
<dbReference type="InterPro" id="IPR001387">
    <property type="entry name" value="Cro/C1-type_HTH"/>
</dbReference>
<sequence length="116" mass="12552">MSSIGSRLKEERERLGMSQGVFGEIGGVKTNAQVKYEKDERSPDALYLEALSRAGVDVSFVITGQRSTAISEASVGPLEAEILLYVRGMSDYNKESVRRMAFAMAAADGSLDSDKP</sequence>
<dbReference type="RefSeq" id="WP_027599417.1">
    <property type="nucleotide sequence ID" value="NZ_CP013987.1"/>
</dbReference>
<dbReference type="AlphaFoldDB" id="A0A0U4WZZ7"/>